<dbReference type="EnsemblProtists" id="HpaT812213">
    <property type="protein sequence ID" value="HpaP812213"/>
    <property type="gene ID" value="HpaG812213"/>
</dbReference>
<evidence type="ECO:0000313" key="2">
    <source>
        <dbReference type="Proteomes" id="UP000011713"/>
    </source>
</evidence>
<proteinExistence type="predicted"/>
<dbReference type="VEuPathDB" id="FungiDB:HpaG812213"/>
<keyword evidence="2" id="KW-1185">Reference proteome</keyword>
<name>M4C034_HYAAE</name>
<evidence type="ECO:0000313" key="1">
    <source>
        <dbReference type="EnsemblProtists" id="HpaP812213"/>
    </source>
</evidence>
<protein>
    <submittedName>
        <fullName evidence="1">Uncharacterized protein</fullName>
    </submittedName>
</protein>
<sequence>MTLTLQCSKCRCRSTQKECDVSYEPWAEGDFQSSCIDSKSRPTWSVSSYWLTSITLLLWGTRLLDEAMLF</sequence>
<organism evidence="1 2">
    <name type="scientific">Hyaloperonospora arabidopsidis (strain Emoy2)</name>
    <name type="common">Downy mildew agent</name>
    <name type="synonym">Peronospora arabidopsidis</name>
    <dbReference type="NCBI Taxonomy" id="559515"/>
    <lineage>
        <taxon>Eukaryota</taxon>
        <taxon>Sar</taxon>
        <taxon>Stramenopiles</taxon>
        <taxon>Oomycota</taxon>
        <taxon>Peronosporomycetes</taxon>
        <taxon>Peronosporales</taxon>
        <taxon>Peronosporaceae</taxon>
        <taxon>Hyaloperonospora</taxon>
    </lineage>
</organism>
<accession>M4C034</accession>
<dbReference type="HOGENOM" id="CLU_2763262_0_0_1"/>
<dbReference type="Proteomes" id="UP000011713">
    <property type="component" value="Unassembled WGS sequence"/>
</dbReference>
<dbReference type="AlphaFoldDB" id="M4C034"/>
<dbReference type="EMBL" id="JH598069">
    <property type="status" value="NOT_ANNOTATED_CDS"/>
    <property type="molecule type" value="Genomic_DNA"/>
</dbReference>
<reference evidence="2" key="1">
    <citation type="journal article" date="2010" name="Science">
        <title>Signatures of adaptation to obligate biotrophy in the Hyaloperonospora arabidopsidis genome.</title>
        <authorList>
            <person name="Baxter L."/>
            <person name="Tripathy S."/>
            <person name="Ishaque N."/>
            <person name="Boot N."/>
            <person name="Cabral A."/>
            <person name="Kemen E."/>
            <person name="Thines M."/>
            <person name="Ah-Fong A."/>
            <person name="Anderson R."/>
            <person name="Badejoko W."/>
            <person name="Bittner-Eddy P."/>
            <person name="Boore J.L."/>
            <person name="Chibucos M.C."/>
            <person name="Coates M."/>
            <person name="Dehal P."/>
            <person name="Delehaunty K."/>
            <person name="Dong S."/>
            <person name="Downton P."/>
            <person name="Dumas B."/>
            <person name="Fabro G."/>
            <person name="Fronick C."/>
            <person name="Fuerstenberg S.I."/>
            <person name="Fulton L."/>
            <person name="Gaulin E."/>
            <person name="Govers F."/>
            <person name="Hughes L."/>
            <person name="Humphray S."/>
            <person name="Jiang R.H."/>
            <person name="Judelson H."/>
            <person name="Kamoun S."/>
            <person name="Kyung K."/>
            <person name="Meijer H."/>
            <person name="Minx P."/>
            <person name="Morris P."/>
            <person name="Nelson J."/>
            <person name="Phuntumart V."/>
            <person name="Qutob D."/>
            <person name="Rehmany A."/>
            <person name="Rougon-Cardoso A."/>
            <person name="Ryden P."/>
            <person name="Torto-Alalibo T."/>
            <person name="Studholme D."/>
            <person name="Wang Y."/>
            <person name="Win J."/>
            <person name="Wood J."/>
            <person name="Clifton S.W."/>
            <person name="Rogers J."/>
            <person name="Van den Ackerveken G."/>
            <person name="Jones J.D."/>
            <person name="McDowell J.M."/>
            <person name="Beynon J."/>
            <person name="Tyler B.M."/>
        </authorList>
    </citation>
    <scope>NUCLEOTIDE SEQUENCE [LARGE SCALE GENOMIC DNA]</scope>
    <source>
        <strain evidence="2">Emoy2</strain>
    </source>
</reference>
<reference evidence="1" key="2">
    <citation type="submission" date="2015-06" db="UniProtKB">
        <authorList>
            <consortium name="EnsemblProtists"/>
        </authorList>
    </citation>
    <scope>IDENTIFICATION</scope>
    <source>
        <strain evidence="1">Emoy2</strain>
    </source>
</reference>
<dbReference type="InParanoid" id="M4C034"/>